<sequence>MSNTNNNLQTQTSNALHNAIMEAGGKDRPPMLAPDNSTGIDNDIYSTVDACPNACEMWKLIERLKQGESINVQYLETNFNREFGKFTSRDGESLESYYSRGTGYYNHTVVNVAMARENVAYHKEKMLLCKQEEAGFQLNAEQADWRDDTDDEPEDQELEAYYLEHQEQPEFVSDTYPVEQDQHNMIIDSLDMSYDREQVDQDDVDLAKEHDLLSSLIEKLKCDINDSKNYKEIEKVIAIENKVKALDDIVYKTGQSVQIMNMHNRNCKTSFVKPEFLKKAQRANPRLYDIGCYNDNLALMLAPETKMSIVVPISTREHKRTVNQSVATPLKRSVASESTNQKPRHTTRKLFEHLSKACSWWYPKFTPSGYKWKPKSPIGNVNINVSMPLRNASRTANILEPMTPRYSILSNTPLSSNSFAARRDNSIHRRLWVLKAHDRKSQAPNSREYNYQKGYYIKGLNRNLLSIGQFCDANLEVAFRKSTCYIRDLKGNDLLIEYSTQSRAYRLYNKKTKVIVETIHDNFEELPQMVSDHVSSDPDPQCQTLALEHDSLSPGPQSQENVPQAAETVTTSNDLDLLFSMMFDELLNGTTQVVPKSSAITTVDASNQRQQQHTTPSTSTTLRDTLKRKELIFDENHIAPVVQLALCDRKESSSKSHLLQSLDWKPSGYSLRMLHINSFLVYQMDVKTAFLNSPLKEEVVRIPMATKHLDADLSGTPVDQMKYHSMVRALMYLIASRPDILHATCYCARYQERPTEKISLRLNESFGTLRIPLTWDSGGDKLVSWSSKKQDCTSMSLAEVEHVPLSAYCTQVLWLRTLPIDYGFHFDKIPMYCDSKAAIAISCNLVQHSRTKHIDVRYHFIKEQVEKGIVELFFVGTEYQLADLFTKALPEDRFKCLVRRLGMRCLTPEELEVLANESA</sequence>
<evidence type="ECO:0000313" key="2">
    <source>
        <dbReference type="EMBL" id="GJT18080.1"/>
    </source>
</evidence>
<protein>
    <recommendedName>
        <fullName evidence="4">Reverse transcriptase Ty1/copia-type domain-containing protein</fullName>
    </recommendedName>
</protein>
<proteinExistence type="predicted"/>
<dbReference type="PANTHER" id="PTHR11439">
    <property type="entry name" value="GAG-POL-RELATED RETROTRANSPOSON"/>
    <property type="match status" value="1"/>
</dbReference>
<dbReference type="EMBL" id="BQNB010013610">
    <property type="protein sequence ID" value="GJT18080.1"/>
    <property type="molecule type" value="Genomic_DNA"/>
</dbReference>
<feature type="compositionally biased region" description="Low complexity" evidence="1">
    <location>
        <begin position="608"/>
        <end position="621"/>
    </location>
</feature>
<name>A0ABQ5BTA3_9ASTR</name>
<evidence type="ECO:0008006" key="4">
    <source>
        <dbReference type="Google" id="ProtNLM"/>
    </source>
</evidence>
<evidence type="ECO:0000313" key="3">
    <source>
        <dbReference type="Proteomes" id="UP001151760"/>
    </source>
</evidence>
<gene>
    <name evidence="2" type="ORF">Tco_0876786</name>
</gene>
<keyword evidence="3" id="KW-1185">Reference proteome</keyword>
<comment type="caution">
    <text evidence="2">The sequence shown here is derived from an EMBL/GenBank/DDBJ whole genome shotgun (WGS) entry which is preliminary data.</text>
</comment>
<dbReference type="Proteomes" id="UP001151760">
    <property type="component" value="Unassembled WGS sequence"/>
</dbReference>
<organism evidence="2 3">
    <name type="scientific">Tanacetum coccineum</name>
    <dbReference type="NCBI Taxonomy" id="301880"/>
    <lineage>
        <taxon>Eukaryota</taxon>
        <taxon>Viridiplantae</taxon>
        <taxon>Streptophyta</taxon>
        <taxon>Embryophyta</taxon>
        <taxon>Tracheophyta</taxon>
        <taxon>Spermatophyta</taxon>
        <taxon>Magnoliopsida</taxon>
        <taxon>eudicotyledons</taxon>
        <taxon>Gunneridae</taxon>
        <taxon>Pentapetalae</taxon>
        <taxon>asterids</taxon>
        <taxon>campanulids</taxon>
        <taxon>Asterales</taxon>
        <taxon>Asteraceae</taxon>
        <taxon>Asteroideae</taxon>
        <taxon>Anthemideae</taxon>
        <taxon>Anthemidinae</taxon>
        <taxon>Tanacetum</taxon>
    </lineage>
</organism>
<accession>A0ABQ5BTA3</accession>
<reference evidence="2" key="1">
    <citation type="journal article" date="2022" name="Int. J. Mol. Sci.">
        <title>Draft Genome of Tanacetum Coccineum: Genomic Comparison of Closely Related Tanacetum-Family Plants.</title>
        <authorList>
            <person name="Yamashiro T."/>
            <person name="Shiraishi A."/>
            <person name="Nakayama K."/>
            <person name="Satake H."/>
        </authorList>
    </citation>
    <scope>NUCLEOTIDE SEQUENCE</scope>
</reference>
<dbReference type="PANTHER" id="PTHR11439:SF495">
    <property type="entry name" value="REVERSE TRANSCRIPTASE, RNA-DEPENDENT DNA POLYMERASE-RELATED"/>
    <property type="match status" value="1"/>
</dbReference>
<dbReference type="CDD" id="cd09272">
    <property type="entry name" value="RNase_HI_RT_Ty1"/>
    <property type="match status" value="1"/>
</dbReference>
<evidence type="ECO:0000256" key="1">
    <source>
        <dbReference type="SAM" id="MobiDB-lite"/>
    </source>
</evidence>
<reference evidence="2" key="2">
    <citation type="submission" date="2022-01" db="EMBL/GenBank/DDBJ databases">
        <authorList>
            <person name="Yamashiro T."/>
            <person name="Shiraishi A."/>
            <person name="Satake H."/>
            <person name="Nakayama K."/>
        </authorList>
    </citation>
    <scope>NUCLEOTIDE SEQUENCE</scope>
</reference>
<feature type="region of interest" description="Disordered" evidence="1">
    <location>
        <begin position="602"/>
        <end position="621"/>
    </location>
</feature>